<feature type="compositionally biased region" description="Basic residues" evidence="1">
    <location>
        <begin position="206"/>
        <end position="216"/>
    </location>
</feature>
<feature type="compositionally biased region" description="Polar residues" evidence="1">
    <location>
        <begin position="150"/>
        <end position="166"/>
    </location>
</feature>
<evidence type="ECO:0000313" key="3">
    <source>
        <dbReference type="Proteomes" id="UP000294933"/>
    </source>
</evidence>
<feature type="compositionally biased region" description="Basic and acidic residues" evidence="1">
    <location>
        <begin position="168"/>
        <end position="195"/>
    </location>
</feature>
<dbReference type="VEuPathDB" id="FungiDB:BD410DRAFT_780900"/>
<reference evidence="2 3" key="1">
    <citation type="submission" date="2018-06" db="EMBL/GenBank/DDBJ databases">
        <title>A transcriptomic atlas of mushroom development highlights an independent origin of complex multicellularity.</title>
        <authorList>
            <consortium name="DOE Joint Genome Institute"/>
            <person name="Krizsan K."/>
            <person name="Almasi E."/>
            <person name="Merenyi Z."/>
            <person name="Sahu N."/>
            <person name="Viragh M."/>
            <person name="Koszo T."/>
            <person name="Mondo S."/>
            <person name="Kiss B."/>
            <person name="Balint B."/>
            <person name="Kues U."/>
            <person name="Barry K."/>
            <person name="Hegedus J.C."/>
            <person name="Henrissat B."/>
            <person name="Johnson J."/>
            <person name="Lipzen A."/>
            <person name="Ohm R."/>
            <person name="Nagy I."/>
            <person name="Pangilinan J."/>
            <person name="Yan J."/>
            <person name="Xiong Y."/>
            <person name="Grigoriev I.V."/>
            <person name="Hibbett D.S."/>
            <person name="Nagy L.G."/>
        </authorList>
    </citation>
    <scope>NUCLEOTIDE SEQUENCE [LARGE SCALE GENOMIC DNA]</scope>
    <source>
        <strain evidence="2 3">SZMC22713</strain>
    </source>
</reference>
<dbReference type="AlphaFoldDB" id="A0A4Y7QMX4"/>
<evidence type="ECO:0000313" key="2">
    <source>
        <dbReference type="EMBL" id="TDL28402.1"/>
    </source>
</evidence>
<sequence length="422" mass="46299">MDPISSSSPPYTPHRRARSHSSTPTSSPVPRHSDLYRPAPKRIQPAQLTRNECSSYHIRSYQVNSQPPAKWDVEMWRRGKRARRDPSVAEPHSASSPTPGTHHSHVLSKSFSAATPSLPSTSDAFNLFPKQEPQTLQTPQSAVHAPIPTVSRSRSPSQPNPYQSHSDAFVDLRRSVEENGEGFVRRMREWEERRSRSGLSSERPIRKASKRGRKRASPIYTRTPDDENPDDGNVDIFATAPAEPSPAKKRAVSLGRIDLQLVVQPQALPFANELDQEFDRSSSPVDFSGSCPSAYSSDDDDMEAASDDRQHSHFPFHGVSILSSTPPLSFTFTNSANSSLVSLPLSAVSHPHTNRSLPKSPRGGPQPATYAPTLAFRSERAVAALSLALANGAGSVSDYGATRSMALEQPSMEDYYVGDLWA</sequence>
<dbReference type="Proteomes" id="UP000294933">
    <property type="component" value="Unassembled WGS sequence"/>
</dbReference>
<feature type="compositionally biased region" description="Polar residues" evidence="1">
    <location>
        <begin position="93"/>
        <end position="124"/>
    </location>
</feature>
<evidence type="ECO:0000256" key="1">
    <source>
        <dbReference type="SAM" id="MobiDB-lite"/>
    </source>
</evidence>
<keyword evidence="3" id="KW-1185">Reference proteome</keyword>
<feature type="region of interest" description="Disordered" evidence="1">
    <location>
        <begin position="279"/>
        <end position="307"/>
    </location>
</feature>
<dbReference type="EMBL" id="ML170157">
    <property type="protein sequence ID" value="TDL28402.1"/>
    <property type="molecule type" value="Genomic_DNA"/>
</dbReference>
<feature type="compositionally biased region" description="Polar residues" evidence="1">
    <location>
        <begin position="132"/>
        <end position="141"/>
    </location>
</feature>
<gene>
    <name evidence="2" type="ORF">BD410DRAFT_780900</name>
</gene>
<organism evidence="2 3">
    <name type="scientific">Rickenella mellea</name>
    <dbReference type="NCBI Taxonomy" id="50990"/>
    <lineage>
        <taxon>Eukaryota</taxon>
        <taxon>Fungi</taxon>
        <taxon>Dikarya</taxon>
        <taxon>Basidiomycota</taxon>
        <taxon>Agaricomycotina</taxon>
        <taxon>Agaricomycetes</taxon>
        <taxon>Hymenochaetales</taxon>
        <taxon>Rickenellaceae</taxon>
        <taxon>Rickenella</taxon>
    </lineage>
</organism>
<proteinExistence type="predicted"/>
<accession>A0A4Y7QMX4</accession>
<feature type="region of interest" description="Disordered" evidence="1">
    <location>
        <begin position="1"/>
        <end position="240"/>
    </location>
</feature>
<dbReference type="OrthoDB" id="2688840at2759"/>
<feature type="compositionally biased region" description="Low complexity" evidence="1">
    <location>
        <begin position="20"/>
        <end position="30"/>
    </location>
</feature>
<name>A0A4Y7QMX4_9AGAM</name>
<protein>
    <submittedName>
        <fullName evidence="2">Uncharacterized protein</fullName>
    </submittedName>
</protein>